<comment type="caution">
    <text evidence="3">The sequence shown here is derived from an EMBL/GenBank/DDBJ whole genome shotgun (WGS) entry which is preliminary data.</text>
</comment>
<dbReference type="EMBL" id="LGTK01000043">
    <property type="protein sequence ID" value="KPH73568.1"/>
    <property type="molecule type" value="Genomic_DNA"/>
</dbReference>
<evidence type="ECO:0000313" key="4">
    <source>
        <dbReference type="Proteomes" id="UP000037854"/>
    </source>
</evidence>
<feature type="transmembrane region" description="Helical" evidence="1">
    <location>
        <begin position="7"/>
        <end position="25"/>
    </location>
</feature>
<dbReference type="PANTHER" id="PTHR34385">
    <property type="entry name" value="D-ALANYL-D-ALANINE CARBOXYPEPTIDASE"/>
    <property type="match status" value="1"/>
</dbReference>
<organism evidence="3 4">
    <name type="scientific">Oceanobacillus caeni</name>
    <dbReference type="NCBI Taxonomy" id="405946"/>
    <lineage>
        <taxon>Bacteria</taxon>
        <taxon>Bacillati</taxon>
        <taxon>Bacillota</taxon>
        <taxon>Bacilli</taxon>
        <taxon>Bacillales</taxon>
        <taxon>Bacillaceae</taxon>
        <taxon>Oceanobacillus</taxon>
    </lineage>
</organism>
<dbReference type="PANTHER" id="PTHR34385:SF1">
    <property type="entry name" value="PEPTIDOGLYCAN L-ALANYL-D-GLUTAMATE ENDOPEPTIDASE CWLK"/>
    <property type="match status" value="1"/>
</dbReference>
<reference evidence="3 4" key="1">
    <citation type="submission" date="2015-07" db="EMBL/GenBank/DDBJ databases">
        <title>High-quality draft genome sequence of Oceanobacillus caeni HM6, a bacillus isolated from a human feces.</title>
        <authorList>
            <person name="Kumar J."/>
            <person name="Verma M.K."/>
            <person name="Pandey R."/>
            <person name="Bhambi M."/>
            <person name="Chauhan N."/>
        </authorList>
    </citation>
    <scope>NUCLEOTIDE SEQUENCE [LARGE SCALE GENOMIC DNA]</scope>
    <source>
        <strain evidence="3 4">HM6</strain>
    </source>
</reference>
<name>A0ABR5MI77_9BACI</name>
<evidence type="ECO:0000259" key="2">
    <source>
        <dbReference type="Pfam" id="PF13539"/>
    </source>
</evidence>
<dbReference type="RefSeq" id="WP_060668757.1">
    <property type="nucleotide sequence ID" value="NZ_JARTGE010000009.1"/>
</dbReference>
<dbReference type="Pfam" id="PF13539">
    <property type="entry name" value="Peptidase_M15_4"/>
    <property type="match status" value="1"/>
</dbReference>
<proteinExistence type="predicted"/>
<gene>
    <name evidence="3" type="ORF">AFL42_11925</name>
</gene>
<dbReference type="InterPro" id="IPR052179">
    <property type="entry name" value="DD-CPase-like"/>
</dbReference>
<evidence type="ECO:0000313" key="3">
    <source>
        <dbReference type="EMBL" id="KPH73568.1"/>
    </source>
</evidence>
<evidence type="ECO:0000256" key="1">
    <source>
        <dbReference type="SAM" id="Phobius"/>
    </source>
</evidence>
<keyword evidence="1" id="KW-0472">Membrane</keyword>
<protein>
    <submittedName>
        <fullName evidence="3">Peptidase</fullName>
    </submittedName>
</protein>
<keyword evidence="1" id="KW-1133">Transmembrane helix</keyword>
<dbReference type="Gene3D" id="3.30.1380.10">
    <property type="match status" value="1"/>
</dbReference>
<dbReference type="InterPro" id="IPR039561">
    <property type="entry name" value="Peptidase_M15C"/>
</dbReference>
<dbReference type="Proteomes" id="UP000037854">
    <property type="component" value="Unassembled WGS sequence"/>
</dbReference>
<keyword evidence="1" id="KW-0812">Transmembrane</keyword>
<keyword evidence="4" id="KW-1185">Reference proteome</keyword>
<dbReference type="CDD" id="cd14845">
    <property type="entry name" value="L-Ala-D-Glu_peptidase_like"/>
    <property type="match status" value="1"/>
</dbReference>
<dbReference type="InterPro" id="IPR009045">
    <property type="entry name" value="Zn_M74/Hedgehog-like"/>
</dbReference>
<sequence length="192" mass="21698">MKRLRNILLSWIMVTPVLITLMIAYNNKMDERYIDLGDDAPISSELHPVVEKNKNILLEQADAINIDVVITVGTRSIDEQNELYAQGRTTSGNIVTNARGGESYHNYGLAIDYAIRQENGVITWDTQYDGNNNRKSDWLEVADLAKDLGFEWGGDWGNFPDYAHLQMDFGLSINQLQNGKRPAYDKNTEEGA</sequence>
<accession>A0ABR5MI77</accession>
<dbReference type="SUPFAM" id="SSF55166">
    <property type="entry name" value="Hedgehog/DD-peptidase"/>
    <property type="match status" value="1"/>
</dbReference>
<feature type="domain" description="Peptidase M15C" evidence="2">
    <location>
        <begin position="98"/>
        <end position="167"/>
    </location>
</feature>